<keyword evidence="1" id="KW-1133">Transmembrane helix</keyword>
<proteinExistence type="predicted"/>
<keyword evidence="1" id="KW-0812">Transmembrane</keyword>
<reference evidence="2 3" key="1">
    <citation type="submission" date="2016-02" db="EMBL/GenBank/DDBJ databases">
        <title>Comparison of Clostridium stercorarium subspecies using comparative genomics and transcriptomics.</title>
        <authorList>
            <person name="Schellenberg J."/>
            <person name="Thallinger G."/>
            <person name="Levin D.B."/>
            <person name="Zhang X."/>
            <person name="Alvare G."/>
            <person name="Fristensky B."/>
            <person name="Sparling R."/>
        </authorList>
    </citation>
    <scope>NUCLEOTIDE SEQUENCE [LARGE SCALE GENOMIC DNA]</scope>
    <source>
        <strain evidence="2 3">DSM 2910</strain>
    </source>
</reference>
<dbReference type="Proteomes" id="UP000092971">
    <property type="component" value="Chromosome"/>
</dbReference>
<dbReference type="AlphaFoldDB" id="A0A1B1YD42"/>
<evidence type="ECO:0000313" key="3">
    <source>
        <dbReference type="Proteomes" id="UP000092971"/>
    </source>
</evidence>
<name>A0A1B1YD42_THEST</name>
<accession>A0A1B1YD42</accession>
<keyword evidence="1" id="KW-0472">Membrane</keyword>
<dbReference type="EMBL" id="CP014672">
    <property type="protein sequence ID" value="ANW98667.1"/>
    <property type="molecule type" value="Genomic_DNA"/>
</dbReference>
<gene>
    <name evidence="2" type="ORF">CSTERTH_06300</name>
</gene>
<evidence type="ECO:0000256" key="1">
    <source>
        <dbReference type="SAM" id="Phobius"/>
    </source>
</evidence>
<organism evidence="2 3">
    <name type="scientific">Thermoclostridium stercorarium subsp. thermolacticum DSM 2910</name>
    <dbReference type="NCBI Taxonomy" id="1121336"/>
    <lineage>
        <taxon>Bacteria</taxon>
        <taxon>Bacillati</taxon>
        <taxon>Bacillota</taxon>
        <taxon>Clostridia</taxon>
        <taxon>Eubacteriales</taxon>
        <taxon>Oscillospiraceae</taxon>
        <taxon>Thermoclostridium</taxon>
    </lineage>
</organism>
<sequence>MKWKYRRQRDLSRGREFMTLKQKIKAGFCKKSVIVVISLVAASVGLLTTVMNTKAYFSTRQHDIIKLTVTDDVYRSIIEQLLPRTDTKIPHTVSDDVYGDTLLYVPQEDVVTDFNIQN</sequence>
<evidence type="ECO:0000313" key="2">
    <source>
        <dbReference type="EMBL" id="ANW98667.1"/>
    </source>
</evidence>
<protein>
    <submittedName>
        <fullName evidence="2">Uncharacterized protein</fullName>
    </submittedName>
</protein>
<feature type="transmembrane region" description="Helical" evidence="1">
    <location>
        <begin position="33"/>
        <end position="51"/>
    </location>
</feature>